<name>A0A4W5L596_9TELE</name>
<dbReference type="InterPro" id="IPR026791">
    <property type="entry name" value="DOCK"/>
</dbReference>
<dbReference type="PROSITE" id="PS51651">
    <property type="entry name" value="DOCKER"/>
    <property type="match status" value="1"/>
</dbReference>
<dbReference type="PANTHER" id="PTHR45653">
    <property type="entry name" value="DEDICATOR OF CYTOKINESIS"/>
    <property type="match status" value="1"/>
</dbReference>
<dbReference type="STRING" id="62062.ENSHHUP00000019170"/>
<evidence type="ECO:0000256" key="1">
    <source>
        <dbReference type="PROSITE-ProRule" id="PRU00984"/>
    </source>
</evidence>
<evidence type="ECO:0000313" key="3">
    <source>
        <dbReference type="Ensembl" id="ENSHHUP00000019170.1"/>
    </source>
</evidence>
<proteinExistence type="inferred from homology"/>
<dbReference type="GeneTree" id="ENSGT00940000155514"/>
<dbReference type="InterPro" id="IPR046770">
    <property type="entry name" value="DOCKER_Lobe_B"/>
</dbReference>
<reference evidence="3" key="2">
    <citation type="submission" date="2025-08" db="UniProtKB">
        <authorList>
            <consortium name="Ensembl"/>
        </authorList>
    </citation>
    <scope>IDENTIFICATION</scope>
</reference>
<reference evidence="3" key="3">
    <citation type="submission" date="2025-09" db="UniProtKB">
        <authorList>
            <consortium name="Ensembl"/>
        </authorList>
    </citation>
    <scope>IDENTIFICATION</scope>
</reference>
<accession>A0A4W5L596</accession>
<sequence>MLGEFPQAIAMQHPNQPDDSLLQSDAQYLQIYAVTPVSDITDVPQLERVPERIKSFYRINNVTRFHYDRPFHKGPKDRENEFRVCVCLLCPSCCFVGLNRMNDNGR</sequence>
<dbReference type="GO" id="GO:0007264">
    <property type="term" value="P:small GTPase-mediated signal transduction"/>
    <property type="evidence" value="ECO:0007669"/>
    <property type="project" value="InterPro"/>
</dbReference>
<dbReference type="GO" id="GO:0005886">
    <property type="term" value="C:plasma membrane"/>
    <property type="evidence" value="ECO:0007669"/>
    <property type="project" value="TreeGrafter"/>
</dbReference>
<dbReference type="GO" id="GO:0005085">
    <property type="term" value="F:guanyl-nucleotide exchange factor activity"/>
    <property type="evidence" value="ECO:0007669"/>
    <property type="project" value="InterPro"/>
</dbReference>
<evidence type="ECO:0000313" key="4">
    <source>
        <dbReference type="Proteomes" id="UP000314982"/>
    </source>
</evidence>
<dbReference type="GO" id="GO:0031267">
    <property type="term" value="F:small GTPase binding"/>
    <property type="evidence" value="ECO:0007669"/>
    <property type="project" value="TreeGrafter"/>
</dbReference>
<keyword evidence="4" id="KW-1185">Reference proteome</keyword>
<dbReference type="Pfam" id="PF20422">
    <property type="entry name" value="DHR-2_Lobe_B"/>
    <property type="match status" value="1"/>
</dbReference>
<dbReference type="GO" id="GO:0005737">
    <property type="term" value="C:cytoplasm"/>
    <property type="evidence" value="ECO:0007669"/>
    <property type="project" value="TreeGrafter"/>
</dbReference>
<protein>
    <recommendedName>
        <fullName evidence="2">DOCKER domain-containing protein</fullName>
    </recommendedName>
</protein>
<evidence type="ECO:0000259" key="2">
    <source>
        <dbReference type="PROSITE" id="PS51651"/>
    </source>
</evidence>
<dbReference type="Proteomes" id="UP000314982">
    <property type="component" value="Unassembled WGS sequence"/>
</dbReference>
<dbReference type="InterPro" id="IPR027357">
    <property type="entry name" value="DOCKER_dom"/>
</dbReference>
<dbReference type="Ensembl" id="ENSHHUT00000019864.1">
    <property type="protein sequence ID" value="ENSHHUP00000019170.1"/>
    <property type="gene ID" value="ENSHHUG00000011973.1"/>
</dbReference>
<dbReference type="PANTHER" id="PTHR45653:SF4">
    <property type="entry name" value="DEDICATOR OF CYTOKINESIS PROTEIN 3"/>
    <property type="match status" value="1"/>
</dbReference>
<dbReference type="AlphaFoldDB" id="A0A4W5L596"/>
<organism evidence="3 4">
    <name type="scientific">Hucho hucho</name>
    <name type="common">huchen</name>
    <dbReference type="NCBI Taxonomy" id="62062"/>
    <lineage>
        <taxon>Eukaryota</taxon>
        <taxon>Metazoa</taxon>
        <taxon>Chordata</taxon>
        <taxon>Craniata</taxon>
        <taxon>Vertebrata</taxon>
        <taxon>Euteleostomi</taxon>
        <taxon>Actinopterygii</taxon>
        <taxon>Neopterygii</taxon>
        <taxon>Teleostei</taxon>
        <taxon>Protacanthopterygii</taxon>
        <taxon>Salmoniformes</taxon>
        <taxon>Salmonidae</taxon>
        <taxon>Salmoninae</taxon>
        <taxon>Hucho</taxon>
    </lineage>
</organism>
<reference evidence="4" key="1">
    <citation type="submission" date="2018-06" db="EMBL/GenBank/DDBJ databases">
        <title>Genome assembly of Danube salmon.</title>
        <authorList>
            <person name="Macqueen D.J."/>
            <person name="Gundappa M.K."/>
        </authorList>
    </citation>
    <scope>NUCLEOTIDE SEQUENCE [LARGE SCALE GENOMIC DNA]</scope>
</reference>
<feature type="domain" description="DOCKER" evidence="2">
    <location>
        <begin position="1"/>
        <end position="106"/>
    </location>
</feature>
<comment type="similarity">
    <text evidence="1">Belongs to the DOCK family.</text>
</comment>